<comment type="caution">
    <text evidence="5">The sequence shown here is derived from an EMBL/GenBank/DDBJ whole genome shotgun (WGS) entry which is preliminary data.</text>
</comment>
<name>A0A936YXK2_9BURK</name>
<evidence type="ECO:0000313" key="6">
    <source>
        <dbReference type="Proteomes" id="UP000599109"/>
    </source>
</evidence>
<dbReference type="InterPro" id="IPR016167">
    <property type="entry name" value="FAD-bd_PCMH_sub1"/>
</dbReference>
<dbReference type="PROSITE" id="PS51387">
    <property type="entry name" value="FAD_PCMH"/>
    <property type="match status" value="1"/>
</dbReference>
<dbReference type="Pfam" id="PF00941">
    <property type="entry name" value="FAD_binding_5"/>
    <property type="match status" value="1"/>
</dbReference>
<dbReference type="InterPro" id="IPR051312">
    <property type="entry name" value="Diverse_Substr_Oxidored"/>
</dbReference>
<dbReference type="PANTHER" id="PTHR42659:SF2">
    <property type="entry name" value="XANTHINE DEHYDROGENASE SUBUNIT C-RELATED"/>
    <property type="match status" value="1"/>
</dbReference>
<sequence>MMESVERYLAPTTLQQALAVLAAPEGATVLAGGTDLMPQGRAGRVPAARTLLNIRRIAELEGIVVEGGDTLVLGTLTRIADLERDPLVRLHAPLLAEVADHFASAQVRNAATLGGNVCNASPAGDTLPALLALDAEAELARLGPTGAVARRRVPLDAFFAGPGRTRREPGELLVALRMPLAPTPRVTRFYKAGTRPALDISPVAIAFAARRDARGALQGVRLALGAVGPTPLRARRAEALLEGQVLAGPLAAEAAQVACNEATPIDDVRASAWYRRELLRNITRRMLTDVADH</sequence>
<dbReference type="EMBL" id="JAEQNE010000001">
    <property type="protein sequence ID" value="MBL0389800.1"/>
    <property type="molecule type" value="Genomic_DNA"/>
</dbReference>
<dbReference type="InterPro" id="IPR016166">
    <property type="entry name" value="FAD-bd_PCMH"/>
</dbReference>
<keyword evidence="3" id="KW-0560">Oxidoreductase</keyword>
<evidence type="ECO:0000259" key="4">
    <source>
        <dbReference type="PROSITE" id="PS51387"/>
    </source>
</evidence>
<dbReference type="InterPro" id="IPR036683">
    <property type="entry name" value="CO_DH_flav_C_dom_sf"/>
</dbReference>
<dbReference type="Gene3D" id="3.30.390.50">
    <property type="entry name" value="CO dehydrogenase flavoprotein, C-terminal domain"/>
    <property type="match status" value="1"/>
</dbReference>
<keyword evidence="6" id="KW-1185">Reference proteome</keyword>
<reference evidence="5 6" key="1">
    <citation type="journal article" date="2017" name="Int. J. Syst. Evol. Microbiol.">
        <title>Ramlibacter monticola sp. nov., isolated from forest soil.</title>
        <authorList>
            <person name="Chaudhary D.K."/>
            <person name="Kim J."/>
        </authorList>
    </citation>
    <scope>NUCLEOTIDE SEQUENCE [LARGE SCALE GENOMIC DNA]</scope>
    <source>
        <strain evidence="5 6">KACC 19175</strain>
    </source>
</reference>
<dbReference type="InterPro" id="IPR036318">
    <property type="entry name" value="FAD-bd_PCMH-like_sf"/>
</dbReference>
<evidence type="ECO:0000256" key="2">
    <source>
        <dbReference type="ARBA" id="ARBA00022827"/>
    </source>
</evidence>
<dbReference type="InterPro" id="IPR002346">
    <property type="entry name" value="Mopterin_DH_FAD-bd"/>
</dbReference>
<evidence type="ECO:0000313" key="5">
    <source>
        <dbReference type="EMBL" id="MBL0389800.1"/>
    </source>
</evidence>
<keyword evidence="2" id="KW-0274">FAD</keyword>
<evidence type="ECO:0000256" key="1">
    <source>
        <dbReference type="ARBA" id="ARBA00022630"/>
    </source>
</evidence>
<dbReference type="SMART" id="SM01092">
    <property type="entry name" value="CO_deh_flav_C"/>
    <property type="match status" value="1"/>
</dbReference>
<gene>
    <name evidence="5" type="ORF">JJ685_01455</name>
</gene>
<proteinExistence type="predicted"/>
<protein>
    <submittedName>
        <fullName evidence="5">Xanthine dehydrogenase family protein subunit M</fullName>
    </submittedName>
</protein>
<accession>A0A936YXK2</accession>
<dbReference type="PANTHER" id="PTHR42659">
    <property type="entry name" value="XANTHINE DEHYDROGENASE SUBUNIT C-RELATED"/>
    <property type="match status" value="1"/>
</dbReference>
<organism evidence="5 6">
    <name type="scientific">Ramlibacter monticola</name>
    <dbReference type="NCBI Taxonomy" id="1926872"/>
    <lineage>
        <taxon>Bacteria</taxon>
        <taxon>Pseudomonadati</taxon>
        <taxon>Pseudomonadota</taxon>
        <taxon>Betaproteobacteria</taxon>
        <taxon>Burkholderiales</taxon>
        <taxon>Comamonadaceae</taxon>
        <taxon>Ramlibacter</taxon>
    </lineage>
</organism>
<dbReference type="Proteomes" id="UP000599109">
    <property type="component" value="Unassembled WGS sequence"/>
</dbReference>
<dbReference type="AlphaFoldDB" id="A0A936YXK2"/>
<dbReference type="InterPro" id="IPR016169">
    <property type="entry name" value="FAD-bd_PCMH_sub2"/>
</dbReference>
<evidence type="ECO:0000256" key="3">
    <source>
        <dbReference type="ARBA" id="ARBA00023002"/>
    </source>
</evidence>
<keyword evidence="1" id="KW-0285">Flavoprotein</keyword>
<feature type="domain" description="FAD-binding PCMH-type" evidence="4">
    <location>
        <begin position="1"/>
        <end position="183"/>
    </location>
</feature>
<dbReference type="SUPFAM" id="SSF55447">
    <property type="entry name" value="CO dehydrogenase flavoprotein C-terminal domain-like"/>
    <property type="match status" value="1"/>
</dbReference>
<dbReference type="Gene3D" id="3.30.465.10">
    <property type="match status" value="1"/>
</dbReference>
<dbReference type="SUPFAM" id="SSF56176">
    <property type="entry name" value="FAD-binding/transporter-associated domain-like"/>
    <property type="match status" value="1"/>
</dbReference>
<dbReference type="InterPro" id="IPR005107">
    <property type="entry name" value="CO_DH_flav_C"/>
</dbReference>
<dbReference type="Pfam" id="PF03450">
    <property type="entry name" value="CO_deh_flav_C"/>
    <property type="match status" value="1"/>
</dbReference>
<dbReference type="Gene3D" id="3.30.43.10">
    <property type="entry name" value="Uridine Diphospho-n-acetylenolpyruvylglucosamine Reductase, domain 2"/>
    <property type="match status" value="1"/>
</dbReference>
<dbReference type="RefSeq" id="WP_201672397.1">
    <property type="nucleotide sequence ID" value="NZ_JAEQNE010000001.1"/>
</dbReference>
<dbReference type="GO" id="GO:0071949">
    <property type="term" value="F:FAD binding"/>
    <property type="evidence" value="ECO:0007669"/>
    <property type="project" value="InterPro"/>
</dbReference>
<dbReference type="GO" id="GO:0016491">
    <property type="term" value="F:oxidoreductase activity"/>
    <property type="evidence" value="ECO:0007669"/>
    <property type="project" value="UniProtKB-KW"/>
</dbReference>